<name>A0ABV5KCZ3_9ACTN</name>
<dbReference type="EMBL" id="JBHMDG010000022">
    <property type="protein sequence ID" value="MFB9314606.1"/>
    <property type="molecule type" value="Genomic_DNA"/>
</dbReference>
<dbReference type="InterPro" id="IPR045057">
    <property type="entry name" value="Gcn5-rel_NAT"/>
</dbReference>
<comment type="caution">
    <text evidence="3">The sequence shown here is derived from an EMBL/GenBank/DDBJ whole genome shotgun (WGS) entry which is preliminary data.</text>
</comment>
<feature type="domain" description="N-acetyltransferase" evidence="1">
    <location>
        <begin position="1"/>
        <end position="114"/>
    </location>
</feature>
<accession>A0ABV5KCZ3</accession>
<dbReference type="InterPro" id="IPR031165">
    <property type="entry name" value="GNAT_YJDJ"/>
</dbReference>
<evidence type="ECO:0000313" key="3">
    <source>
        <dbReference type="EMBL" id="MFB9314606.1"/>
    </source>
</evidence>
<dbReference type="PANTHER" id="PTHR31435">
    <property type="entry name" value="PROTEIN NATD1"/>
    <property type="match status" value="1"/>
</dbReference>
<dbReference type="SUPFAM" id="SSF55729">
    <property type="entry name" value="Acyl-CoA N-acyltransferases (Nat)"/>
    <property type="match status" value="1"/>
</dbReference>
<evidence type="ECO:0000313" key="4">
    <source>
        <dbReference type="Proteomes" id="UP001589750"/>
    </source>
</evidence>
<dbReference type="PROSITE" id="PS51729">
    <property type="entry name" value="GNAT_YJDJ"/>
    <property type="match status" value="1"/>
</dbReference>
<dbReference type="PANTHER" id="PTHR31435:SF10">
    <property type="entry name" value="BSR4717 PROTEIN"/>
    <property type="match status" value="1"/>
</dbReference>
<proteinExistence type="predicted"/>
<keyword evidence="3" id="KW-0808">Transferase</keyword>
<dbReference type="Proteomes" id="UP001589750">
    <property type="component" value="Unassembled WGS sequence"/>
</dbReference>
<dbReference type="EC" id="2.3.1.-" evidence="3"/>
<reference evidence="3 4" key="1">
    <citation type="submission" date="2024-09" db="EMBL/GenBank/DDBJ databases">
        <authorList>
            <person name="Sun Q."/>
            <person name="Mori K."/>
        </authorList>
    </citation>
    <scope>NUCLEOTIDE SEQUENCE [LARGE SCALE GENOMIC DNA]</scope>
    <source>
        <strain evidence="3 4">JCM 9626</strain>
    </source>
</reference>
<dbReference type="CDD" id="cd04301">
    <property type="entry name" value="NAT_SF"/>
    <property type="match status" value="1"/>
</dbReference>
<dbReference type="RefSeq" id="WP_140011169.1">
    <property type="nucleotide sequence ID" value="NZ_JBHMDG010000022.1"/>
</dbReference>
<dbReference type="Pfam" id="PF14542">
    <property type="entry name" value="Acetyltransf_CG"/>
    <property type="match status" value="1"/>
</dbReference>
<dbReference type="InterPro" id="IPR000182">
    <property type="entry name" value="GNAT_dom"/>
</dbReference>
<dbReference type="GO" id="GO:0016746">
    <property type="term" value="F:acyltransferase activity"/>
    <property type="evidence" value="ECO:0007669"/>
    <property type="project" value="UniProtKB-KW"/>
</dbReference>
<dbReference type="Gene3D" id="3.40.630.30">
    <property type="match status" value="1"/>
</dbReference>
<gene>
    <name evidence="3" type="ORF">ACFFRI_16230</name>
</gene>
<organism evidence="3 4">
    <name type="scientific">Nocardioides plantarum</name>
    <dbReference type="NCBI Taxonomy" id="29299"/>
    <lineage>
        <taxon>Bacteria</taxon>
        <taxon>Bacillati</taxon>
        <taxon>Actinomycetota</taxon>
        <taxon>Actinomycetes</taxon>
        <taxon>Propionibacteriales</taxon>
        <taxon>Nocardioidaceae</taxon>
        <taxon>Nocardioides</taxon>
    </lineage>
</organism>
<protein>
    <submittedName>
        <fullName evidence="3">GNAT family N-acetyltransferase</fullName>
        <ecNumber evidence="3">2.3.1.-</ecNumber>
    </submittedName>
</protein>
<keyword evidence="4" id="KW-1185">Reference proteome</keyword>
<sequence>MAPEDETRDETPVAVTDRPAEHRFEITYGDRLAGFTVYDERPEGWAFVHTEIEPDLEGHGLASRLVRAAMDAMAERGTAVLPVCPYVRSWLIKHPDHLGVVPAEQRAAFDLPTA</sequence>
<dbReference type="PROSITE" id="PS51186">
    <property type="entry name" value="GNAT"/>
    <property type="match status" value="1"/>
</dbReference>
<feature type="domain" description="N-acetyltransferase" evidence="2">
    <location>
        <begin position="16"/>
        <end position="102"/>
    </location>
</feature>
<dbReference type="InterPro" id="IPR016181">
    <property type="entry name" value="Acyl_CoA_acyltransferase"/>
</dbReference>
<evidence type="ECO:0000259" key="2">
    <source>
        <dbReference type="PROSITE" id="PS51729"/>
    </source>
</evidence>
<evidence type="ECO:0000259" key="1">
    <source>
        <dbReference type="PROSITE" id="PS51186"/>
    </source>
</evidence>
<keyword evidence="3" id="KW-0012">Acyltransferase</keyword>